<organism evidence="2 3">
    <name type="scientific">Dulcicalothrix desertica PCC 7102</name>
    <dbReference type="NCBI Taxonomy" id="232991"/>
    <lineage>
        <taxon>Bacteria</taxon>
        <taxon>Bacillati</taxon>
        <taxon>Cyanobacteriota</taxon>
        <taxon>Cyanophyceae</taxon>
        <taxon>Nostocales</taxon>
        <taxon>Calotrichaceae</taxon>
        <taxon>Dulcicalothrix</taxon>
    </lineage>
</organism>
<gene>
    <name evidence="2" type="ORF">DSM106972_047060</name>
</gene>
<reference evidence="2" key="2">
    <citation type="journal article" date="2019" name="Genome Biol. Evol.">
        <title>Day and night: Metabolic profiles and evolutionary relationships of six axenic non-marine cyanobacteria.</title>
        <authorList>
            <person name="Will S.E."/>
            <person name="Henke P."/>
            <person name="Boedeker C."/>
            <person name="Huang S."/>
            <person name="Brinkmann H."/>
            <person name="Rohde M."/>
            <person name="Jarek M."/>
            <person name="Friedl T."/>
            <person name="Seufert S."/>
            <person name="Schumacher M."/>
            <person name="Overmann J."/>
            <person name="Neumann-Schaal M."/>
            <person name="Petersen J."/>
        </authorList>
    </citation>
    <scope>NUCLEOTIDE SEQUENCE [LARGE SCALE GENOMIC DNA]</scope>
    <source>
        <strain evidence="2">PCC 7102</strain>
    </source>
</reference>
<dbReference type="AlphaFoldDB" id="A0A3S1D5A8"/>
<proteinExistence type="predicted"/>
<dbReference type="EMBL" id="RSCL01000012">
    <property type="protein sequence ID" value="RUT03792.1"/>
    <property type="molecule type" value="Genomic_DNA"/>
</dbReference>
<dbReference type="OrthoDB" id="415264at2"/>
<keyword evidence="3" id="KW-1185">Reference proteome</keyword>
<reference evidence="2" key="1">
    <citation type="submission" date="2018-12" db="EMBL/GenBank/DDBJ databases">
        <authorList>
            <person name="Will S."/>
            <person name="Neumann-Schaal M."/>
            <person name="Henke P."/>
        </authorList>
    </citation>
    <scope>NUCLEOTIDE SEQUENCE</scope>
    <source>
        <strain evidence="2">PCC 7102</strain>
    </source>
</reference>
<protein>
    <submittedName>
        <fullName evidence="2">Uncharacterized protein</fullName>
    </submittedName>
</protein>
<evidence type="ECO:0000313" key="2">
    <source>
        <dbReference type="EMBL" id="RUT03792.1"/>
    </source>
</evidence>
<feature type="region of interest" description="Disordered" evidence="1">
    <location>
        <begin position="399"/>
        <end position="428"/>
    </location>
</feature>
<comment type="caution">
    <text evidence="2">The sequence shown here is derived from an EMBL/GenBank/DDBJ whole genome shotgun (WGS) entry which is preliminary data.</text>
</comment>
<sequence>MKIGRFLAVTCLSLCVVIFSWFSFYLAPPSIAQNQPNLPTRLTASSTGAQLSLPDWQRISFATMPPIQKGASINIDGKERKWEAGDTPDKYLSLSDIEDALQPSLLSLDSITKTVSNLNLKTVPLISFPLLGQQTLQNLADIVPNLGQANAAQIKPIAALLKTQAPQTNIDTPLSNLLAQNQTLAELKLNQTDLSSYTVEDIPNVDAVQLSNFSGWQNTLIYKVPGLGALPLTEFPIPLSELGNTFARIDFIWGKAEKRRQRTISGSDVAGFSVPCSDQECPYIELDDLENLGRRKGREFEGRSWISGKYQQVEGGWGCLEGVNGGKEPTGRLPFGSAFKVVVMEPDEKTDTVDTALFFRFKNICGATPYFMGPVPFLTYKLNAPIFIGTLGSELSQNTYTPKPNSSEVSTNASKTNTVPVNNSTQPNCELNQGSQTANLMALAKSIADTENNGNYNDVGAYACTDDESNCGVSLGKYKFLSYDKYTQEQIQKANGGQDFLAKLSQGYRPNDAEVFQFFPPLAQEDAFQNSIADKINSTSQEIDPVTKKPFSGARLVERVAQKYFGGDSSIVDSDAKDVFGRLSIKNYGEDVLSKYNQNYQGC</sequence>
<name>A0A3S1D5A8_9CYAN</name>
<dbReference type="Proteomes" id="UP000271624">
    <property type="component" value="Unassembled WGS sequence"/>
</dbReference>
<evidence type="ECO:0000313" key="3">
    <source>
        <dbReference type="Proteomes" id="UP000271624"/>
    </source>
</evidence>
<dbReference type="RefSeq" id="WP_127083078.1">
    <property type="nucleotide sequence ID" value="NZ_RSCL01000012.1"/>
</dbReference>
<evidence type="ECO:0000256" key="1">
    <source>
        <dbReference type="SAM" id="MobiDB-lite"/>
    </source>
</evidence>
<accession>A0A3S1D5A8</accession>